<accession>A0A7D9HM20</accession>
<keyword evidence="7" id="KW-1185">Reference proteome</keyword>
<dbReference type="FunFam" id="1.25.40.10:FF:000478">
    <property type="entry name" value="GG16802"/>
    <property type="match status" value="1"/>
</dbReference>
<dbReference type="GO" id="GO:0072546">
    <property type="term" value="C:EMC complex"/>
    <property type="evidence" value="ECO:0007669"/>
    <property type="project" value="UniProtKB-UniRule"/>
</dbReference>
<protein>
    <recommendedName>
        <fullName evidence="4">ER membrane protein complex subunit 2</fullName>
    </recommendedName>
</protein>
<evidence type="ECO:0000256" key="4">
    <source>
        <dbReference type="RuleBase" id="RU367091"/>
    </source>
</evidence>
<keyword evidence="4" id="KW-0472">Membrane</keyword>
<reference evidence="6" key="1">
    <citation type="submission" date="2020-04" db="EMBL/GenBank/DDBJ databases">
        <authorList>
            <person name="Alioto T."/>
            <person name="Alioto T."/>
            <person name="Gomez Garrido J."/>
        </authorList>
    </citation>
    <scope>NUCLEOTIDE SEQUENCE</scope>
    <source>
        <strain evidence="6">A484AB</strain>
    </source>
</reference>
<evidence type="ECO:0000313" key="7">
    <source>
        <dbReference type="Proteomes" id="UP001152795"/>
    </source>
</evidence>
<keyword evidence="3" id="KW-0802">TPR repeat</keyword>
<comment type="function">
    <text evidence="4">Part of the endoplasmic reticulum membrane protein complex (EMC) that enables the energy-independent insertion into endoplasmic reticulum membranes of newly synthesized membrane proteins.</text>
</comment>
<keyword evidence="2" id="KW-0677">Repeat</keyword>
<dbReference type="InterPro" id="IPR055217">
    <property type="entry name" value="TPR_EMC2"/>
</dbReference>
<proteinExistence type="inferred from homology"/>
<comment type="similarity">
    <text evidence="1 4">Belongs to the EMC2 family.</text>
</comment>
<name>A0A7D9HM20_PARCT</name>
<dbReference type="EMBL" id="CACRXK020001323">
    <property type="protein sequence ID" value="CAB3988437.1"/>
    <property type="molecule type" value="Genomic_DNA"/>
</dbReference>
<dbReference type="PANTHER" id="PTHR12760">
    <property type="entry name" value="TETRATRICOPEPTIDE REPEAT PROTEIN"/>
    <property type="match status" value="1"/>
</dbReference>
<evidence type="ECO:0000256" key="3">
    <source>
        <dbReference type="ARBA" id="ARBA00022803"/>
    </source>
</evidence>
<sequence length="296" mass="33662">MADEILDLEVARNKMKEWRDEPPRNSEEVIELGESLIVEHGSKLGDELWSVYEQVLIAALDFGKTDLASMCLKALSSQFPGSLRVKRLIAMKHEALNQFDKATEIYDDMIAKEPSNSTPYKRKISILIGQNKISEAVKSLTDYLKRFMSDHEAWSELTDLYISQQEFTKAAFCMEELIISNPHNHLYYQKYAEILYTMGTVDNLEKSRSNFAQALRLDNNNMRALYGFFMAASNLANMPKTKNKKENMKYASWAASRIMEKYQAATKKDDGDDGNISSIGNILDSLQLTAPSNVPQ</sequence>
<comment type="caution">
    <text evidence="6">The sequence shown here is derived from an EMBL/GenBank/DDBJ whole genome shotgun (WGS) entry which is preliminary data.</text>
</comment>
<dbReference type="Proteomes" id="UP001152795">
    <property type="component" value="Unassembled WGS sequence"/>
</dbReference>
<gene>
    <name evidence="6" type="ORF">PACLA_8A043377</name>
</gene>
<keyword evidence="4" id="KW-0256">Endoplasmic reticulum</keyword>
<evidence type="ECO:0000259" key="5">
    <source>
        <dbReference type="Pfam" id="PF22890"/>
    </source>
</evidence>
<feature type="domain" description="EMC2 TPR-like" evidence="5">
    <location>
        <begin position="86"/>
        <end position="197"/>
    </location>
</feature>
<organism evidence="6 7">
    <name type="scientific">Paramuricea clavata</name>
    <name type="common">Red gorgonian</name>
    <name type="synonym">Violescent sea-whip</name>
    <dbReference type="NCBI Taxonomy" id="317549"/>
    <lineage>
        <taxon>Eukaryota</taxon>
        <taxon>Metazoa</taxon>
        <taxon>Cnidaria</taxon>
        <taxon>Anthozoa</taxon>
        <taxon>Octocorallia</taxon>
        <taxon>Malacalcyonacea</taxon>
        <taxon>Plexauridae</taxon>
        <taxon>Paramuricea</taxon>
    </lineage>
</organism>
<evidence type="ECO:0000256" key="1">
    <source>
        <dbReference type="ARBA" id="ARBA00010361"/>
    </source>
</evidence>
<dbReference type="SUPFAM" id="SSF48452">
    <property type="entry name" value="TPR-like"/>
    <property type="match status" value="1"/>
</dbReference>
<dbReference type="InterPro" id="IPR011990">
    <property type="entry name" value="TPR-like_helical_dom_sf"/>
</dbReference>
<comment type="subcellular location">
    <subcellularLocation>
        <location evidence="4">Endoplasmic reticulum membrane</location>
        <topology evidence="4">Peripheral membrane protein</topology>
        <orientation evidence="4">Cytoplasmic side</orientation>
    </subcellularLocation>
</comment>
<dbReference type="Gene3D" id="1.25.40.10">
    <property type="entry name" value="Tetratricopeptide repeat domain"/>
    <property type="match status" value="1"/>
</dbReference>
<dbReference type="AlphaFoldDB" id="A0A7D9HM20"/>
<evidence type="ECO:0000313" key="6">
    <source>
        <dbReference type="EMBL" id="CAB3988437.1"/>
    </source>
</evidence>
<comment type="subunit">
    <text evidence="4">Component of the ER membrane protein complex (EMC).</text>
</comment>
<dbReference type="OrthoDB" id="124397at2759"/>
<evidence type="ECO:0000256" key="2">
    <source>
        <dbReference type="ARBA" id="ARBA00022737"/>
    </source>
</evidence>
<dbReference type="InterPro" id="IPR039856">
    <property type="entry name" value="EMC2-like"/>
</dbReference>
<dbReference type="Pfam" id="PF22890">
    <property type="entry name" value="TPR_EMC2"/>
    <property type="match status" value="1"/>
</dbReference>